<accession>V9Z3N0</accession>
<dbReference type="AlphaFoldDB" id="V9Z3N0"/>
<proteinExistence type="predicted"/>
<evidence type="ECO:0000313" key="2">
    <source>
        <dbReference type="EMBL" id="AHE39147.1"/>
    </source>
</evidence>
<sequence>MMNDKPTPQQQGASLDLEWLLTPLLNVPGVIGALLAAQDGLKLAYTRRPSQFADQGLDDETADRMASVISGMYALTNGMADLAGGSARDLQLGLIKHKDWTLFVASAGTGVPEGTPLGLGRNKPEEVECTLGVLTRPTADEGAIGHEMQLLVKGMDRHLRTPTRQPAVDPADGQ</sequence>
<dbReference type="InterPro" id="IPR053141">
    <property type="entry name" value="Mycobact_SerProt_Inhib_Rv3364c"/>
</dbReference>
<keyword evidence="2" id="KW-0614">Plasmid</keyword>
<evidence type="ECO:0000259" key="1">
    <source>
        <dbReference type="Pfam" id="PF03259"/>
    </source>
</evidence>
<protein>
    <submittedName>
        <fullName evidence="2">Roadblock/LC7 family protein</fullName>
    </submittedName>
</protein>
<geneLocation type="plasmid" evidence="2">
    <name>pFRL3</name>
</geneLocation>
<dbReference type="SUPFAM" id="SSF103196">
    <property type="entry name" value="Roadblock/LC7 domain"/>
    <property type="match status" value="1"/>
</dbReference>
<gene>
    <name evidence="2" type="ORF">pFRL3_370c</name>
</gene>
<dbReference type="Gene3D" id="3.30.450.30">
    <property type="entry name" value="Dynein light chain 2a, cytoplasmic"/>
    <property type="match status" value="1"/>
</dbReference>
<reference evidence="2" key="1">
    <citation type="submission" date="2013-09" db="EMBL/GenBank/DDBJ databases">
        <title>Complete nucleotide sequence of Streptomyces linear plasmid pFRL3.</title>
        <authorList>
            <person name="Chen Z."/>
            <person name="Fang P."/>
            <person name="Qin Z."/>
        </authorList>
    </citation>
    <scope>NUCLEOTIDE SEQUENCE</scope>
    <source>
        <plasmid evidence="2">pFRL3</plasmid>
    </source>
</reference>
<dbReference type="InterPro" id="IPR004942">
    <property type="entry name" value="Roadblock/LAMTOR2_dom"/>
</dbReference>
<dbReference type="PANTHER" id="PTHR36222:SF1">
    <property type="entry name" value="SERINE PROTEASE INHIBITOR RV3364C"/>
    <property type="match status" value="1"/>
</dbReference>
<dbReference type="EMBL" id="KF602048">
    <property type="protein sequence ID" value="AHE39147.1"/>
    <property type="molecule type" value="Genomic_DNA"/>
</dbReference>
<organism evidence="2">
    <name type="scientific">Streptomyces sp. FR1</name>
    <dbReference type="NCBI Taxonomy" id="349971"/>
    <lineage>
        <taxon>Bacteria</taxon>
        <taxon>Bacillati</taxon>
        <taxon>Actinomycetota</taxon>
        <taxon>Actinomycetes</taxon>
        <taxon>Kitasatosporales</taxon>
        <taxon>Streptomycetaceae</taxon>
        <taxon>Streptomyces</taxon>
    </lineage>
</organism>
<dbReference type="PANTHER" id="PTHR36222">
    <property type="entry name" value="SERINE PROTEASE INHIBITOR RV3364C"/>
    <property type="match status" value="1"/>
</dbReference>
<feature type="domain" description="Roadblock/LAMTOR2" evidence="1">
    <location>
        <begin position="20"/>
        <end position="109"/>
    </location>
</feature>
<name>V9Z3N0_9ACTN</name>
<dbReference type="Pfam" id="PF03259">
    <property type="entry name" value="Robl_LC7"/>
    <property type="match status" value="1"/>
</dbReference>